<reference evidence="2" key="2">
    <citation type="submission" date="2017-02" db="UniProtKB">
        <authorList>
            <consortium name="WormBaseParasite"/>
        </authorList>
    </citation>
    <scope>IDENTIFICATION</scope>
</reference>
<accession>A0A0K0DGZ0</accession>
<reference evidence="1" key="1">
    <citation type="submission" date="2012-09" db="EMBL/GenBank/DDBJ databases">
        <authorList>
            <person name="Martin A.A."/>
        </authorList>
    </citation>
    <scope>NUCLEOTIDE SEQUENCE</scope>
</reference>
<sequence>MSTPHSWRLKLKQTSAAQPQAIVAHPMTPWRVTLATTMMMMTMKMRAKQKIADRIRIDGVSFSVTAAYL</sequence>
<keyword evidence="1" id="KW-1185">Reference proteome</keyword>
<protein>
    <submittedName>
        <fullName evidence="2">Secreted protein</fullName>
    </submittedName>
</protein>
<dbReference type="WBParaSite" id="ACAC_0001039801-mRNA-1">
    <property type="protein sequence ID" value="ACAC_0001039801-mRNA-1"/>
    <property type="gene ID" value="ACAC_0001039801"/>
</dbReference>
<dbReference type="AlphaFoldDB" id="A0A0K0DGZ0"/>
<organism evidence="1 2">
    <name type="scientific">Angiostrongylus cantonensis</name>
    <name type="common">Rat lungworm</name>
    <dbReference type="NCBI Taxonomy" id="6313"/>
    <lineage>
        <taxon>Eukaryota</taxon>
        <taxon>Metazoa</taxon>
        <taxon>Ecdysozoa</taxon>
        <taxon>Nematoda</taxon>
        <taxon>Chromadorea</taxon>
        <taxon>Rhabditida</taxon>
        <taxon>Rhabditina</taxon>
        <taxon>Rhabditomorpha</taxon>
        <taxon>Strongyloidea</taxon>
        <taxon>Metastrongylidae</taxon>
        <taxon>Angiostrongylus</taxon>
    </lineage>
</organism>
<evidence type="ECO:0000313" key="1">
    <source>
        <dbReference type="Proteomes" id="UP000035642"/>
    </source>
</evidence>
<evidence type="ECO:0000313" key="2">
    <source>
        <dbReference type="WBParaSite" id="ACAC_0001039801-mRNA-1"/>
    </source>
</evidence>
<name>A0A0K0DGZ0_ANGCA</name>
<dbReference type="Proteomes" id="UP000035642">
    <property type="component" value="Unassembled WGS sequence"/>
</dbReference>
<proteinExistence type="predicted"/>